<organism evidence="1 2">
    <name type="scientific">Portunus trituberculatus</name>
    <name type="common">Swimming crab</name>
    <name type="synonym">Neptunus trituberculatus</name>
    <dbReference type="NCBI Taxonomy" id="210409"/>
    <lineage>
        <taxon>Eukaryota</taxon>
        <taxon>Metazoa</taxon>
        <taxon>Ecdysozoa</taxon>
        <taxon>Arthropoda</taxon>
        <taxon>Crustacea</taxon>
        <taxon>Multicrustacea</taxon>
        <taxon>Malacostraca</taxon>
        <taxon>Eumalacostraca</taxon>
        <taxon>Eucarida</taxon>
        <taxon>Decapoda</taxon>
        <taxon>Pleocyemata</taxon>
        <taxon>Brachyura</taxon>
        <taxon>Eubrachyura</taxon>
        <taxon>Portunoidea</taxon>
        <taxon>Portunidae</taxon>
        <taxon>Portuninae</taxon>
        <taxon>Portunus</taxon>
    </lineage>
</organism>
<dbReference type="AlphaFoldDB" id="A0A5B7KC81"/>
<protein>
    <submittedName>
        <fullName evidence="1">Uncharacterized protein</fullName>
    </submittedName>
</protein>
<accession>A0A5B7KC81</accession>
<evidence type="ECO:0000313" key="2">
    <source>
        <dbReference type="Proteomes" id="UP000324222"/>
    </source>
</evidence>
<sequence length="97" mass="11091">MHSHNHQESVARHLLISEYERSKTLHSTTATATATALLRQGWEGEEARQGQFVTSVLGVLRRTRRVALPRLVTRLVWWHVASTPLSPPRRCRSVVRT</sequence>
<reference evidence="1 2" key="1">
    <citation type="submission" date="2019-05" db="EMBL/GenBank/DDBJ databases">
        <title>Another draft genome of Portunus trituberculatus and its Hox gene families provides insights of decapod evolution.</title>
        <authorList>
            <person name="Jeong J.-H."/>
            <person name="Song I."/>
            <person name="Kim S."/>
            <person name="Choi T."/>
            <person name="Kim D."/>
            <person name="Ryu S."/>
            <person name="Kim W."/>
        </authorList>
    </citation>
    <scope>NUCLEOTIDE SEQUENCE [LARGE SCALE GENOMIC DNA]</scope>
    <source>
        <tissue evidence="1">Muscle</tissue>
    </source>
</reference>
<evidence type="ECO:0000313" key="1">
    <source>
        <dbReference type="EMBL" id="MPD04334.1"/>
    </source>
</evidence>
<comment type="caution">
    <text evidence="1">The sequence shown here is derived from an EMBL/GenBank/DDBJ whole genome shotgun (WGS) entry which is preliminary data.</text>
</comment>
<dbReference type="EMBL" id="VSRR010140614">
    <property type="protein sequence ID" value="MPD04334.1"/>
    <property type="molecule type" value="Genomic_DNA"/>
</dbReference>
<name>A0A5B7KC81_PORTR</name>
<proteinExistence type="predicted"/>
<gene>
    <name evidence="1" type="ORF">E2C01_100015</name>
</gene>
<keyword evidence="2" id="KW-1185">Reference proteome</keyword>
<dbReference type="Proteomes" id="UP000324222">
    <property type="component" value="Unassembled WGS sequence"/>
</dbReference>